<proteinExistence type="predicted"/>
<keyword evidence="2" id="KW-0378">Hydrolase</keyword>
<dbReference type="EMBL" id="JAWIIJ010000025">
    <property type="protein sequence ID" value="MDV2081094.1"/>
    <property type="molecule type" value="Genomic_DNA"/>
</dbReference>
<comment type="caution">
    <text evidence="2">The sequence shown here is derived from an EMBL/GenBank/DDBJ whole genome shotgun (WGS) entry which is preliminary data.</text>
</comment>
<protein>
    <submittedName>
        <fullName evidence="2">Serine hydrolase domain-containing protein</fullName>
        <ecNumber evidence="2">3.1.1.103</ecNumber>
    </submittedName>
</protein>
<dbReference type="Proteomes" id="UP001269819">
    <property type="component" value="Unassembled WGS sequence"/>
</dbReference>
<dbReference type="PANTHER" id="PTHR46825:SF9">
    <property type="entry name" value="BETA-LACTAMASE-RELATED DOMAIN-CONTAINING PROTEIN"/>
    <property type="match status" value="1"/>
</dbReference>
<dbReference type="SUPFAM" id="SSF56601">
    <property type="entry name" value="beta-lactamase/transpeptidase-like"/>
    <property type="match status" value="1"/>
</dbReference>
<accession>A0ABU3W3G9</accession>
<evidence type="ECO:0000313" key="3">
    <source>
        <dbReference type="Proteomes" id="UP001269819"/>
    </source>
</evidence>
<dbReference type="GO" id="GO:0016787">
    <property type="term" value="F:hydrolase activity"/>
    <property type="evidence" value="ECO:0007669"/>
    <property type="project" value="UniProtKB-KW"/>
</dbReference>
<dbReference type="Pfam" id="PF00144">
    <property type="entry name" value="Beta-lactamase"/>
    <property type="match status" value="1"/>
</dbReference>
<name>A0ABU3W3G9_9GAMM</name>
<evidence type="ECO:0000259" key="1">
    <source>
        <dbReference type="Pfam" id="PF00144"/>
    </source>
</evidence>
<dbReference type="PANTHER" id="PTHR46825">
    <property type="entry name" value="D-ALANYL-D-ALANINE-CARBOXYPEPTIDASE/ENDOPEPTIDASE AMPH"/>
    <property type="match status" value="1"/>
</dbReference>
<dbReference type="RefSeq" id="WP_316975388.1">
    <property type="nucleotide sequence ID" value="NZ_JAWIIJ010000025.1"/>
</dbReference>
<organism evidence="2 3">
    <name type="scientific">Marinobacter xestospongiae</name>
    <dbReference type="NCBI Taxonomy" id="994319"/>
    <lineage>
        <taxon>Bacteria</taxon>
        <taxon>Pseudomonadati</taxon>
        <taxon>Pseudomonadota</taxon>
        <taxon>Gammaproteobacteria</taxon>
        <taxon>Pseudomonadales</taxon>
        <taxon>Marinobacteraceae</taxon>
        <taxon>Marinobacter</taxon>
    </lineage>
</organism>
<sequence>MALVLAGLVCLLIGGFLYLEYRALSLPELPPVVDARVSDTERLQRLDEWVDQLAEAGKFNGAILIASNGRVVFERYVGAADVTGRPITAETVFNLASVSKQFTAFAVLLLAHEGRLSPDDLLGKHIPELAGVGRITLNHLLTHTSGLPDYALDKDLAERMESGGSVLTPTALIGWLQQPEQAPVFSPGAHENYSNTNYVLLAEVIARVTGQSFADFMQTRLFDPLGMERTGVVNQVVNSYRFEDRAYGFRKQYFYLGKNTPYDLNAMDGTAGDGNIYATARDLVTWDASLRAGTLLPVEVYRQAYQPVRLSNGDVVTESVLGSTLLPGLGWNVQDFPVVTSYGRWQGFSNFFWRDLETGRVLVLLTNSGFFLRTALIGERLVEIVESLEGTEVITP</sequence>
<dbReference type="InterPro" id="IPR012338">
    <property type="entry name" value="Beta-lactam/transpept-like"/>
</dbReference>
<reference evidence="2 3" key="1">
    <citation type="submission" date="2023-10" db="EMBL/GenBank/DDBJ databases">
        <title>Characteristics and mechanism of a salt-tolerant marine origin heterotrophic nitrifying- aerobic denitrifying bacteria Marinobacter xestospongiae HN1.</title>
        <authorList>
            <person name="Qi R."/>
        </authorList>
    </citation>
    <scope>NUCLEOTIDE SEQUENCE [LARGE SCALE GENOMIC DNA]</scope>
    <source>
        <strain evidence="2 3">HN1</strain>
    </source>
</reference>
<gene>
    <name evidence="2" type="ORF">RYS15_20580</name>
</gene>
<dbReference type="Gene3D" id="3.40.710.10">
    <property type="entry name" value="DD-peptidase/beta-lactamase superfamily"/>
    <property type="match status" value="1"/>
</dbReference>
<dbReference type="InterPro" id="IPR050491">
    <property type="entry name" value="AmpC-like"/>
</dbReference>
<feature type="domain" description="Beta-lactamase-related" evidence="1">
    <location>
        <begin position="46"/>
        <end position="370"/>
    </location>
</feature>
<evidence type="ECO:0000313" key="2">
    <source>
        <dbReference type="EMBL" id="MDV2081094.1"/>
    </source>
</evidence>
<keyword evidence="3" id="KW-1185">Reference proteome</keyword>
<dbReference type="EC" id="3.1.1.103" evidence="2"/>
<dbReference type="InterPro" id="IPR001466">
    <property type="entry name" value="Beta-lactam-related"/>
</dbReference>